<organism evidence="3 4">
    <name type="scientific">Paraburkholderia bannensis</name>
    <dbReference type="NCBI Taxonomy" id="765414"/>
    <lineage>
        <taxon>Bacteria</taxon>
        <taxon>Pseudomonadati</taxon>
        <taxon>Pseudomonadota</taxon>
        <taxon>Betaproteobacteria</taxon>
        <taxon>Burkholderiales</taxon>
        <taxon>Burkholderiaceae</taxon>
        <taxon>Paraburkholderia</taxon>
    </lineage>
</organism>
<gene>
    <name evidence="3" type="ORF">F4827_004679</name>
</gene>
<name>A0A7W9U0X8_9BURK</name>
<reference evidence="3 4" key="1">
    <citation type="submission" date="2020-08" db="EMBL/GenBank/DDBJ databases">
        <title>Above-ground endophytic microbial communities from plants in different locations in the United States.</title>
        <authorList>
            <person name="Frank C."/>
        </authorList>
    </citation>
    <scope>NUCLEOTIDE SEQUENCE [LARGE SCALE GENOMIC DNA]</scope>
    <source>
        <strain evidence="3 4">WP4_2_2</strain>
    </source>
</reference>
<dbReference type="SUPFAM" id="SSF54909">
    <property type="entry name" value="Dimeric alpha+beta barrel"/>
    <property type="match status" value="1"/>
</dbReference>
<comment type="caution">
    <text evidence="3">The sequence shown here is derived from an EMBL/GenBank/DDBJ whole genome shotgun (WGS) entry which is preliminary data.</text>
</comment>
<dbReference type="InterPro" id="IPR005545">
    <property type="entry name" value="YCII"/>
</dbReference>
<dbReference type="Gene3D" id="3.30.70.1060">
    <property type="entry name" value="Dimeric alpha+beta barrel"/>
    <property type="match status" value="1"/>
</dbReference>
<dbReference type="AlphaFoldDB" id="A0A7W9U0X8"/>
<proteinExistence type="inferred from homology"/>
<accession>A0A7W9U0X8</accession>
<dbReference type="Proteomes" id="UP000571554">
    <property type="component" value="Unassembled WGS sequence"/>
</dbReference>
<evidence type="ECO:0000313" key="4">
    <source>
        <dbReference type="Proteomes" id="UP000571554"/>
    </source>
</evidence>
<dbReference type="RefSeq" id="WP_183727536.1">
    <property type="nucleotide sequence ID" value="NZ_JACHBW010000014.1"/>
</dbReference>
<dbReference type="PANTHER" id="PTHR37828">
    <property type="entry name" value="GSR2449 PROTEIN"/>
    <property type="match status" value="1"/>
</dbReference>
<sequence>MTGTLQEVLARMLNLKLVVMLRESTGRQMSDLDLSAHLDWMVAKEKEGLIFASGPFLSSGAPPGASGGLTILRVTGLDQAREVAETDPLVSQGVITYQLREWLLMEGGLTMKVSFSNGAASVE</sequence>
<dbReference type="Pfam" id="PF03795">
    <property type="entry name" value="YCII"/>
    <property type="match status" value="1"/>
</dbReference>
<evidence type="ECO:0000256" key="1">
    <source>
        <dbReference type="ARBA" id="ARBA00007689"/>
    </source>
</evidence>
<dbReference type="EMBL" id="JACHBW010000014">
    <property type="protein sequence ID" value="MBB6104814.1"/>
    <property type="molecule type" value="Genomic_DNA"/>
</dbReference>
<dbReference type="PANTHER" id="PTHR37828:SF1">
    <property type="entry name" value="YCII-RELATED DOMAIN-CONTAINING PROTEIN"/>
    <property type="match status" value="1"/>
</dbReference>
<evidence type="ECO:0000313" key="3">
    <source>
        <dbReference type="EMBL" id="MBB6104814.1"/>
    </source>
</evidence>
<keyword evidence="4" id="KW-1185">Reference proteome</keyword>
<comment type="similarity">
    <text evidence="1">Belongs to the YciI family.</text>
</comment>
<feature type="domain" description="YCII-related" evidence="2">
    <location>
        <begin position="34"/>
        <end position="102"/>
    </location>
</feature>
<protein>
    <recommendedName>
        <fullName evidence="2">YCII-related domain-containing protein</fullName>
    </recommendedName>
</protein>
<evidence type="ECO:0000259" key="2">
    <source>
        <dbReference type="Pfam" id="PF03795"/>
    </source>
</evidence>
<dbReference type="InterPro" id="IPR011008">
    <property type="entry name" value="Dimeric_a/b-barrel"/>
</dbReference>